<gene>
    <name evidence="1" type="ORF">FVR03_13950</name>
</gene>
<accession>A0A5C8K2Z7</accession>
<evidence type="ECO:0000313" key="2">
    <source>
        <dbReference type="Proteomes" id="UP000321926"/>
    </source>
</evidence>
<dbReference type="AlphaFoldDB" id="A0A5C8K2Z7"/>
<name>A0A5C8K2Z7_9BACT</name>
<evidence type="ECO:0000313" key="1">
    <source>
        <dbReference type="EMBL" id="TXK44279.1"/>
    </source>
</evidence>
<dbReference type="EMBL" id="VRTY01000051">
    <property type="protein sequence ID" value="TXK44279.1"/>
    <property type="molecule type" value="Genomic_DNA"/>
</dbReference>
<dbReference type="OrthoDB" id="707849at2"/>
<dbReference type="InterPro" id="IPR025396">
    <property type="entry name" value="DUF4302"/>
</dbReference>
<keyword evidence="2" id="KW-1185">Reference proteome</keyword>
<proteinExistence type="predicted"/>
<sequence length="459" mass="50185">MPGTSISTACRPKPKRLSTPFRPIRSNMKKIFLLCLLFTAALTACQKDEGPAPGERPEERLSAALSAYKAQLISSPFGWKATLYPEGGGGYNFMFTFKEDDRVLMTSDINASAATPMETTYRLKTMQRPSLLFDTYSYLHILSDPDPDVIGGDVGAGKYSDFEFSFTEVTPDVITLTGNIMGSRMVLTRATQADAESFIAGITASAQTFSNLSRFTSYFRRLTIGTNTFDLNLDLNNRIITFMYFEGDVARTFSTSFSYTAGGMLLQEPFAAAGVSILSFDAVQYNAAGNLFNLTVGGAAATIQEAARPVRVDVQAARNFHNAGSDYWASPGGFTINGVPDAHNLRALPNFFQIGYWAKYDVFQNREYDLLGFLLLNAAGNALELTYGIAAAPTFTSDGRIVYSVLGTLGTIPESHRVAVTATLQQWADTQGYYLIRTSETTADLVSARDGKAWLPLFR</sequence>
<dbReference type="Proteomes" id="UP000321926">
    <property type="component" value="Unassembled WGS sequence"/>
</dbReference>
<protein>
    <submittedName>
        <fullName evidence="1">DUF4302 domain-containing protein</fullName>
    </submittedName>
</protein>
<organism evidence="1 2">
    <name type="scientific">Pontibacter qinzhouensis</name>
    <dbReference type="NCBI Taxonomy" id="2603253"/>
    <lineage>
        <taxon>Bacteria</taxon>
        <taxon>Pseudomonadati</taxon>
        <taxon>Bacteroidota</taxon>
        <taxon>Cytophagia</taxon>
        <taxon>Cytophagales</taxon>
        <taxon>Hymenobacteraceae</taxon>
        <taxon>Pontibacter</taxon>
    </lineage>
</organism>
<dbReference type="Pfam" id="PF14135">
    <property type="entry name" value="DUF4302"/>
    <property type="match status" value="1"/>
</dbReference>
<comment type="caution">
    <text evidence="1">The sequence shown here is derived from an EMBL/GenBank/DDBJ whole genome shotgun (WGS) entry which is preliminary data.</text>
</comment>
<reference evidence="1 2" key="1">
    <citation type="submission" date="2019-08" db="EMBL/GenBank/DDBJ databases">
        <authorList>
            <person name="Shi S."/>
        </authorList>
    </citation>
    <scope>NUCLEOTIDE SEQUENCE [LARGE SCALE GENOMIC DNA]</scope>
    <source>
        <strain evidence="1 2">GY10130</strain>
    </source>
</reference>